<dbReference type="PANTHER" id="PTHR32361">
    <property type="entry name" value="FERRIC/CUPRIC REDUCTASE TRANSMEMBRANE COMPONENT"/>
    <property type="match status" value="1"/>
</dbReference>
<evidence type="ECO:0000256" key="2">
    <source>
        <dbReference type="ARBA" id="ARBA00022448"/>
    </source>
</evidence>
<dbReference type="InterPro" id="IPR039261">
    <property type="entry name" value="FNR_nucleotide-bd"/>
</dbReference>
<dbReference type="AlphaFoldDB" id="A0A0A1SXE7"/>
<proteinExistence type="predicted"/>
<dbReference type="GO" id="GO:0006879">
    <property type="term" value="P:intracellular iron ion homeostasis"/>
    <property type="evidence" value="ECO:0007669"/>
    <property type="project" value="TreeGrafter"/>
</dbReference>
<evidence type="ECO:0000259" key="9">
    <source>
        <dbReference type="Pfam" id="PF01794"/>
    </source>
</evidence>
<dbReference type="Gene3D" id="3.40.50.80">
    <property type="entry name" value="Nucleotide-binding domain of ferredoxin-NADP reductase (FNR) module"/>
    <property type="match status" value="1"/>
</dbReference>
<dbReference type="HOGENOM" id="CLU_010365_2_0_1"/>
<dbReference type="PANTHER" id="PTHR32361:SF9">
    <property type="entry name" value="FERRIC REDUCTASE TRANSMEMBRANE COMPONENT 3-RELATED"/>
    <property type="match status" value="1"/>
</dbReference>
<feature type="transmembrane region" description="Helical" evidence="7">
    <location>
        <begin position="280"/>
        <end position="302"/>
    </location>
</feature>
<keyword evidence="11" id="KW-1185">Reference proteome</keyword>
<evidence type="ECO:0000256" key="8">
    <source>
        <dbReference type="SAM" id="SignalP"/>
    </source>
</evidence>
<comment type="subcellular location">
    <subcellularLocation>
        <location evidence="1">Membrane</location>
        <topology evidence="1">Multi-pass membrane protein</topology>
    </subcellularLocation>
</comment>
<evidence type="ECO:0000256" key="5">
    <source>
        <dbReference type="ARBA" id="ARBA00023065"/>
    </source>
</evidence>
<feature type="transmembrane region" description="Helical" evidence="7">
    <location>
        <begin position="391"/>
        <end position="415"/>
    </location>
</feature>
<evidence type="ECO:0000256" key="7">
    <source>
        <dbReference type="SAM" id="Phobius"/>
    </source>
</evidence>
<evidence type="ECO:0000256" key="4">
    <source>
        <dbReference type="ARBA" id="ARBA00022989"/>
    </source>
</evidence>
<keyword evidence="6 7" id="KW-0472">Membrane</keyword>
<dbReference type="GO" id="GO:0015677">
    <property type="term" value="P:copper ion import"/>
    <property type="evidence" value="ECO:0007669"/>
    <property type="project" value="TreeGrafter"/>
</dbReference>
<dbReference type="GO" id="GO:0005886">
    <property type="term" value="C:plasma membrane"/>
    <property type="evidence" value="ECO:0007669"/>
    <property type="project" value="TreeGrafter"/>
</dbReference>
<dbReference type="InterPro" id="IPR013130">
    <property type="entry name" value="Fe3_Rdtase_TM_dom"/>
</dbReference>
<evidence type="ECO:0000256" key="1">
    <source>
        <dbReference type="ARBA" id="ARBA00004141"/>
    </source>
</evidence>
<keyword evidence="2" id="KW-0813">Transport</keyword>
<evidence type="ECO:0000313" key="11">
    <source>
        <dbReference type="Proteomes" id="UP000039046"/>
    </source>
</evidence>
<dbReference type="Pfam" id="PF01794">
    <property type="entry name" value="Ferric_reduct"/>
    <property type="match status" value="1"/>
</dbReference>
<accession>A0A0A1SXE7</accession>
<feature type="transmembrane region" description="Helical" evidence="7">
    <location>
        <begin position="364"/>
        <end position="384"/>
    </location>
</feature>
<dbReference type="OrthoDB" id="167398at2759"/>
<keyword evidence="5" id="KW-0406">Ion transport</keyword>
<protein>
    <recommendedName>
        <fullName evidence="9">Ferric oxidoreductase domain-containing protein</fullName>
    </recommendedName>
</protein>
<dbReference type="CDD" id="cd06186">
    <property type="entry name" value="NOX_Duox_like_FAD_NADP"/>
    <property type="match status" value="1"/>
</dbReference>
<evidence type="ECO:0000256" key="6">
    <source>
        <dbReference type="ARBA" id="ARBA00023136"/>
    </source>
</evidence>
<dbReference type="GO" id="GO:0006826">
    <property type="term" value="P:iron ion transport"/>
    <property type="evidence" value="ECO:0007669"/>
    <property type="project" value="TreeGrafter"/>
</dbReference>
<dbReference type="EMBL" id="CDHN01000001">
    <property type="protein sequence ID" value="CEJ83011.1"/>
    <property type="molecule type" value="Genomic_DNA"/>
</dbReference>
<gene>
    <name evidence="10" type="ORF">VHEMI03045</name>
</gene>
<keyword evidence="3 7" id="KW-0812">Transmembrane</keyword>
<feature type="transmembrane region" description="Helical" evidence="7">
    <location>
        <begin position="186"/>
        <end position="207"/>
    </location>
</feature>
<feature type="domain" description="Ferric oxidoreductase" evidence="9">
    <location>
        <begin position="289"/>
        <end position="409"/>
    </location>
</feature>
<feature type="transmembrane region" description="Helical" evidence="7">
    <location>
        <begin position="421"/>
        <end position="441"/>
    </location>
</feature>
<dbReference type="SFLD" id="SFLDG01168">
    <property type="entry name" value="Ferric_reductase_subgroup_(FRE"/>
    <property type="match status" value="1"/>
</dbReference>
<evidence type="ECO:0000313" key="10">
    <source>
        <dbReference type="EMBL" id="CEJ83011.1"/>
    </source>
</evidence>
<keyword evidence="4 7" id="KW-1133">Transmembrane helix</keyword>
<sequence>MTISSSNKFSTMRVNLLTLALAATCAAKPTGGRRRYGVIGYGISMYDPPCAYACIDTIKRATLNCMPDHDMDMDMHMEMPPSTPECKATNDPYLTTMAWCFHTHCADISKSTLEYVWETDIVGRLAVQPAPKYGYMEALSRVKGTPTRTLAKAMLNDTMLVNEKKWLGNFNGVGGFETMERLAEKYAIILMSTIIALPVFLSCASLLPLPKFLHSGISAFLQSPAFGTSHATPILGLGFVPTRGQALYILVIWVLNIVFSAAGYVVRDPMSWYETLEQQILVYISNRVGVLSFVNLALAVLFSTRNNPLLWLTNWSHSTYLLIHRWIAVISVLQACLHSALYLAFYLDPANTEGNYADESKLDYWIWGIVATLSLALLLPFSIFKFRQELYSVFLASHLTLAILAMIGCLLHIYYRYEWQWGYETWVLIAFAFWGFDRVLARPLRILLSGRRRAYVTALDDDYLQLVIPEVEAEGHVYLYFPTLTWRFWESNPFSVVRPGGCSAVIHDGASESGSSSKGEKNAGCGGQHGLELLVRKMNGVTKTLAQYAGSPEGVLVWVEGSYGSHTSVMSHHRPSLEYPNTLVLAGGVGIAGVLHNITDHPAASFAHASNKLVWVSRSQALVDRVRSIIGGNSSGSHDEETWGNFQVSVSVGNRVEIASTIRQEVEGVKGGTRVLICGPGGMIDEARMAVAMLVKQGHAVCFVEESFIW</sequence>
<name>A0A0A1SXE7_9HYPO</name>
<feature type="transmembrane region" description="Helical" evidence="7">
    <location>
        <begin position="246"/>
        <end position="265"/>
    </location>
</feature>
<feature type="signal peptide" evidence="8">
    <location>
        <begin position="1"/>
        <end position="27"/>
    </location>
</feature>
<feature type="transmembrane region" description="Helical" evidence="7">
    <location>
        <begin position="323"/>
        <end position="344"/>
    </location>
</feature>
<dbReference type="SUPFAM" id="SSF52343">
    <property type="entry name" value="Ferredoxin reductase-like, C-terminal NADP-linked domain"/>
    <property type="match status" value="1"/>
</dbReference>
<dbReference type="STRING" id="1531966.A0A0A1SXE7"/>
<reference evidence="10 11" key="1">
    <citation type="journal article" date="2015" name="Genome Announc.">
        <title>Draft Genome Sequence and Gene Annotation of the Entomopathogenic Fungus Verticillium hemipterigenum.</title>
        <authorList>
            <person name="Horn F."/>
            <person name="Habel A."/>
            <person name="Scharf D.H."/>
            <person name="Dworschak J."/>
            <person name="Brakhage A.A."/>
            <person name="Guthke R."/>
            <person name="Hertweck C."/>
            <person name="Linde J."/>
        </authorList>
    </citation>
    <scope>NUCLEOTIDE SEQUENCE [LARGE SCALE GENOMIC DNA]</scope>
</reference>
<feature type="chain" id="PRO_5001979276" description="Ferric oxidoreductase domain-containing protein" evidence="8">
    <location>
        <begin position="28"/>
        <end position="710"/>
    </location>
</feature>
<dbReference type="InterPro" id="IPR051410">
    <property type="entry name" value="Ferric/Cupric_Reductase"/>
</dbReference>
<dbReference type="GO" id="GO:0000293">
    <property type="term" value="F:ferric-chelate reductase activity"/>
    <property type="evidence" value="ECO:0007669"/>
    <property type="project" value="TreeGrafter"/>
</dbReference>
<dbReference type="Proteomes" id="UP000039046">
    <property type="component" value="Unassembled WGS sequence"/>
</dbReference>
<keyword evidence="8" id="KW-0732">Signal</keyword>
<evidence type="ECO:0000256" key="3">
    <source>
        <dbReference type="ARBA" id="ARBA00022692"/>
    </source>
</evidence>
<organism evidence="10 11">
    <name type="scientific">[Torrubiella] hemipterigena</name>
    <dbReference type="NCBI Taxonomy" id="1531966"/>
    <lineage>
        <taxon>Eukaryota</taxon>
        <taxon>Fungi</taxon>
        <taxon>Dikarya</taxon>
        <taxon>Ascomycota</taxon>
        <taxon>Pezizomycotina</taxon>
        <taxon>Sordariomycetes</taxon>
        <taxon>Hypocreomycetidae</taxon>
        <taxon>Hypocreales</taxon>
        <taxon>Clavicipitaceae</taxon>
        <taxon>Clavicipitaceae incertae sedis</taxon>
        <taxon>'Torrubiella' clade</taxon>
    </lineage>
</organism>